<keyword evidence="2" id="KW-0472">Membrane</keyword>
<dbReference type="GeneID" id="106814450"/>
<keyword evidence="4" id="KW-1185">Reference proteome</keyword>
<dbReference type="RefSeq" id="XP_014674254.1">
    <property type="nucleotide sequence ID" value="XM_014818768.1"/>
</dbReference>
<dbReference type="Proteomes" id="UP000695022">
    <property type="component" value="Unplaced"/>
</dbReference>
<feature type="transmembrane region" description="Helical" evidence="2">
    <location>
        <begin position="126"/>
        <end position="151"/>
    </location>
</feature>
<evidence type="ECO:0000313" key="4">
    <source>
        <dbReference type="Proteomes" id="UP000695022"/>
    </source>
</evidence>
<dbReference type="InterPro" id="IPR001507">
    <property type="entry name" value="ZP_dom"/>
</dbReference>
<gene>
    <name evidence="5" type="primary">LOC106814450</name>
</gene>
<feature type="region of interest" description="Disordered" evidence="1">
    <location>
        <begin position="195"/>
        <end position="218"/>
    </location>
</feature>
<sequence>MKAFKFPDVDDVTFTCQVNLCDRSQTCALQCEARDDIAEDAPIVANGNGKGNGNGDNRRRFKRDVLQVGRRLPTSSSSATTALPEPIQQMVGSVRVHAPGIETVGTTTVAPPDDVSRPRRRHCFTVSWVAACAAAFFAVLMIAITACMCLCARWRRLEKLQDHQKSSLESLSSPLATIHGLMNVCHIPRPSLINHPAPSIDKEGETNEVAPQTLTDRL</sequence>
<reference evidence="5" key="1">
    <citation type="submission" date="2025-08" db="UniProtKB">
        <authorList>
            <consortium name="RefSeq"/>
        </authorList>
    </citation>
    <scope>IDENTIFICATION</scope>
</reference>
<accession>A0ABM1EPY3</accession>
<evidence type="ECO:0000259" key="3">
    <source>
        <dbReference type="PROSITE" id="PS51034"/>
    </source>
</evidence>
<evidence type="ECO:0000256" key="1">
    <source>
        <dbReference type="SAM" id="MobiDB-lite"/>
    </source>
</evidence>
<name>A0ABM1EPY3_PRICU</name>
<dbReference type="PROSITE" id="PS51034">
    <property type="entry name" value="ZP_2"/>
    <property type="match status" value="1"/>
</dbReference>
<feature type="domain" description="ZP" evidence="3">
    <location>
        <begin position="1"/>
        <end position="38"/>
    </location>
</feature>
<organism evidence="4 5">
    <name type="scientific">Priapulus caudatus</name>
    <name type="common">Priapulid worm</name>
    <dbReference type="NCBI Taxonomy" id="37621"/>
    <lineage>
        <taxon>Eukaryota</taxon>
        <taxon>Metazoa</taxon>
        <taxon>Ecdysozoa</taxon>
        <taxon>Scalidophora</taxon>
        <taxon>Priapulida</taxon>
        <taxon>Priapulimorpha</taxon>
        <taxon>Priapulimorphida</taxon>
        <taxon>Priapulidae</taxon>
        <taxon>Priapulus</taxon>
    </lineage>
</organism>
<keyword evidence="2" id="KW-0812">Transmembrane</keyword>
<protein>
    <submittedName>
        <fullName evidence="5">Uncharacterized protein LOC106814450</fullName>
    </submittedName>
</protein>
<feature type="compositionally biased region" description="Polar residues" evidence="1">
    <location>
        <begin position="209"/>
        <end position="218"/>
    </location>
</feature>
<evidence type="ECO:0000256" key="2">
    <source>
        <dbReference type="SAM" id="Phobius"/>
    </source>
</evidence>
<proteinExistence type="predicted"/>
<evidence type="ECO:0000313" key="5">
    <source>
        <dbReference type="RefSeq" id="XP_014674254.1"/>
    </source>
</evidence>
<keyword evidence="2" id="KW-1133">Transmembrane helix</keyword>